<dbReference type="Pfam" id="PF17210">
    <property type="entry name" value="SdrD_B"/>
    <property type="match status" value="1"/>
</dbReference>
<dbReference type="CDD" id="cd22541">
    <property type="entry name" value="SP5_N"/>
    <property type="match status" value="1"/>
</dbReference>
<feature type="compositionally biased region" description="Pro residues" evidence="4">
    <location>
        <begin position="1248"/>
        <end position="1265"/>
    </location>
</feature>
<dbReference type="Gene3D" id="2.60.40.10">
    <property type="entry name" value="Immunoglobulins"/>
    <property type="match status" value="2"/>
</dbReference>
<dbReference type="InterPro" id="IPR041033">
    <property type="entry name" value="SpaA_PFL_dom_1"/>
</dbReference>
<feature type="transmembrane region" description="Helical" evidence="5">
    <location>
        <begin position="1334"/>
        <end position="1356"/>
    </location>
</feature>
<keyword evidence="2" id="KW-0964">Secreted</keyword>
<reference evidence="10" key="1">
    <citation type="journal article" date="2019" name="Int. J. Syst. Evol. Microbiol.">
        <title>The Global Catalogue of Microorganisms (GCM) 10K type strain sequencing project: providing services to taxonomists for standard genome sequencing and annotation.</title>
        <authorList>
            <consortium name="The Broad Institute Genomics Platform"/>
            <consortium name="The Broad Institute Genome Sequencing Center for Infectious Disease"/>
            <person name="Wu L."/>
            <person name="Ma J."/>
        </authorList>
    </citation>
    <scope>NUCLEOTIDE SEQUENCE [LARGE SCALE GENOMIC DNA]</scope>
    <source>
        <strain evidence="10">JCM 19129</strain>
    </source>
</reference>
<accession>A0ABP9FRJ3</accession>
<feature type="signal peptide" evidence="6">
    <location>
        <begin position="1"/>
        <end position="27"/>
    </location>
</feature>
<evidence type="ECO:0000256" key="5">
    <source>
        <dbReference type="SAM" id="Phobius"/>
    </source>
</evidence>
<dbReference type="PANTHER" id="PTHR24216">
    <property type="entry name" value="PAXILLIN-RELATED"/>
    <property type="match status" value="1"/>
</dbReference>
<evidence type="ECO:0000256" key="1">
    <source>
        <dbReference type="ARBA" id="ARBA00004613"/>
    </source>
</evidence>
<dbReference type="EMBL" id="BAABLW010000002">
    <property type="protein sequence ID" value="GAA4914441.1"/>
    <property type="molecule type" value="Genomic_DNA"/>
</dbReference>
<feature type="chain" id="PRO_5045038975" description="Gram-positive cocci surface proteins LPxTG domain-containing protein" evidence="6">
    <location>
        <begin position="28"/>
        <end position="1362"/>
    </location>
</feature>
<dbReference type="Proteomes" id="UP001500368">
    <property type="component" value="Unassembled WGS sequence"/>
</dbReference>
<feature type="compositionally biased region" description="Pro residues" evidence="4">
    <location>
        <begin position="1099"/>
        <end position="1156"/>
    </location>
</feature>
<gene>
    <name evidence="9" type="ORF">GCM10025790_06710</name>
</gene>
<evidence type="ECO:0000313" key="10">
    <source>
        <dbReference type="Proteomes" id="UP001500368"/>
    </source>
</evidence>
<dbReference type="InterPro" id="IPR013783">
    <property type="entry name" value="Ig-like_fold"/>
</dbReference>
<organism evidence="9 10">
    <name type="scientific">Nesterenkonia rhizosphaerae</name>
    <dbReference type="NCBI Taxonomy" id="1348272"/>
    <lineage>
        <taxon>Bacteria</taxon>
        <taxon>Bacillati</taxon>
        <taxon>Actinomycetota</taxon>
        <taxon>Actinomycetes</taxon>
        <taxon>Micrococcales</taxon>
        <taxon>Micrococcaceae</taxon>
        <taxon>Nesterenkonia</taxon>
    </lineage>
</organism>
<keyword evidence="3 6" id="KW-0732">Signal</keyword>
<feature type="compositionally biased region" description="Low complexity" evidence="4">
    <location>
        <begin position="1266"/>
        <end position="1282"/>
    </location>
</feature>
<evidence type="ECO:0008006" key="11">
    <source>
        <dbReference type="Google" id="ProtNLM"/>
    </source>
</evidence>
<feature type="compositionally biased region" description="Pro residues" evidence="4">
    <location>
        <begin position="1162"/>
        <end position="1209"/>
    </location>
</feature>
<feature type="domain" description="SpaA-like prealbumin fold" evidence="8">
    <location>
        <begin position="847"/>
        <end position="943"/>
    </location>
</feature>
<evidence type="ECO:0000256" key="3">
    <source>
        <dbReference type="ARBA" id="ARBA00022729"/>
    </source>
</evidence>
<evidence type="ECO:0000256" key="4">
    <source>
        <dbReference type="SAM" id="MobiDB-lite"/>
    </source>
</evidence>
<dbReference type="Gene3D" id="2.60.40.740">
    <property type="match status" value="1"/>
</dbReference>
<name>A0ABP9FRJ3_9MICC</name>
<keyword evidence="5" id="KW-0812">Transmembrane</keyword>
<evidence type="ECO:0000313" key="9">
    <source>
        <dbReference type="EMBL" id="GAA4914441.1"/>
    </source>
</evidence>
<dbReference type="PANTHER" id="PTHR24216:SF65">
    <property type="entry name" value="PAXILLIN-LIKE PROTEIN 1"/>
    <property type="match status" value="1"/>
</dbReference>
<keyword evidence="5" id="KW-1133">Transmembrane helix</keyword>
<dbReference type="Pfam" id="PF17802">
    <property type="entry name" value="SpaA"/>
    <property type="match status" value="1"/>
</dbReference>
<keyword evidence="10" id="KW-1185">Reference proteome</keyword>
<feature type="compositionally biased region" description="Pro residues" evidence="4">
    <location>
        <begin position="1215"/>
        <end position="1242"/>
    </location>
</feature>
<proteinExistence type="predicted"/>
<evidence type="ECO:0000259" key="7">
    <source>
        <dbReference type="Pfam" id="PF17210"/>
    </source>
</evidence>
<evidence type="ECO:0000256" key="6">
    <source>
        <dbReference type="SAM" id="SignalP"/>
    </source>
</evidence>
<evidence type="ECO:0000256" key="2">
    <source>
        <dbReference type="ARBA" id="ARBA00022525"/>
    </source>
</evidence>
<feature type="region of interest" description="Disordered" evidence="4">
    <location>
        <begin position="1092"/>
        <end position="1332"/>
    </location>
</feature>
<keyword evidence="5" id="KW-0472">Membrane</keyword>
<dbReference type="SUPFAM" id="SSF117074">
    <property type="entry name" value="Hypothetical protein PA1324"/>
    <property type="match status" value="1"/>
</dbReference>
<protein>
    <recommendedName>
        <fullName evidence="11">Gram-positive cocci surface proteins LPxTG domain-containing protein</fullName>
    </recommendedName>
</protein>
<sequence length="1362" mass="147174">MVRLLAALLISLLALTGLTALAPAAHAQTPGVTTNLLINGRAASPNTVITPGDTLRLNVQYSRDVVPGSTAVIELGGVPTSIDPASLVVPAGNTAIKSVTEHDGAIHITFADPFPDDVSQGVWALNYTLREVEVSGTEKVTWRVDDEEHSIEVVVRAPGDEFENVSSRVAKNAARPNWNSAVTIDDDGQVVLNPSIIGQKITYTLNVDTAKDQNRQGFTIADQLPEHLVLDPESFRAELTTWDDQGRNRKIEPLEFTPAVADGHTGFTHTLDLPNPSRLKVTYTASVPHESAHAALRDMLQVELDKLVAEDRTGNFGFNLRNTATFGDQQRTADVWLGGHRAGPPAPETPRLDSIFTKSGNWDHGRRDVLVDEGGTLQPAQDITYTLRANLSTFDGRNEHFVLGRNVVISDPLPQQARWSTDAADFITAQGMELTQAAGFSGTAEDFAADEYVGHWAVVNQLLLVNLGRNQSDVTVAVKAQVTTIEDLYAWKNPNNGSTHYPLRNRASFIYSEEKAAHEREAAVDLIVWDESDDGRHDPDKFSKTALSSETITVVPGETTELDYRFTVQNVDLTKSYIVDYVNPEYFETSNVEEIAAAITGKFNWWHEMDATYFDVSVDDDGNLIIKLSDKGINLVKDNPTARLEVTITLTTVPLAGKQTLSITNKASLFGQDEVPIYWSEVRAEATSYGDEAQVRKSIRDTENRLWTTNLRAEVNDEGELVQDEYVYNIAFIPHGNYDGVPIIPVIDNLPEEVEFLGFVTDENVDTGAGAVAGPVEIGGNLIASYDAENHRVTLANKQGEVLSKQDGISANVLVRITSFELDTPIINVIGNTSATVTPSDGYPVSIAKRDRSNDNVVIDDPNARFEIRTAAGEVVVDNAYVKDGFLAVDDSEGRSRSVLVPEPGTYFVREVVAPKGYELSEQEIRVTVEADGSTETVTFFNTPAEPSEPTYAVGDYVWIDTNKDGLQGEDEQSLEGVTVVLLDADGEEVARTSTDENGLYIFDELPAGEYQIRFELTQEQAELYEFTIQTVGDDVTADSNADPVTGLTARFRLDSENAQLTKDYGSREVLASEGIDPTWDAGVILKVQPTEPVEPAEPSEPPTEPNEPTDPPTEPNEPTDPPTEPADPTDPPSEPSEPTDPPAEPADPTDPPSEPSEPSEPTNPPTEPSEPTDPPTEPSEPTDPPTEPSEPTDPPTEPSEPTDPPTEPSEPVTPTHPPTVPAEPTDPPTQPSEPTDPPTEPSEPAEPSDPPSEPADPADPPTEPSEPAAPSTPATDPTDPSHQPTEPADPSESPTPAADPSNEPQLPTPAAPEPDAEDEDAPKQPGSLAQTGAGVGMMLAAVTLLLAAGGSLLVWRNRRQA</sequence>
<comment type="subcellular location">
    <subcellularLocation>
        <location evidence="1">Secreted</location>
    </subcellularLocation>
</comment>
<comment type="caution">
    <text evidence="9">The sequence shown here is derived from an EMBL/GenBank/DDBJ whole genome shotgun (WGS) entry which is preliminary data.</text>
</comment>
<evidence type="ECO:0000259" key="8">
    <source>
        <dbReference type="Pfam" id="PF17802"/>
    </source>
</evidence>
<feature type="domain" description="SD-repeat containing protein B" evidence="7">
    <location>
        <begin position="953"/>
        <end position="1066"/>
    </location>
</feature>
<dbReference type="InterPro" id="IPR033764">
    <property type="entry name" value="Sdr_B"/>
</dbReference>